<dbReference type="Gene3D" id="3.90.180.10">
    <property type="entry name" value="Medium-chain alcohol dehydrogenases, catalytic domain"/>
    <property type="match status" value="1"/>
</dbReference>
<dbReference type="Pfam" id="PF08240">
    <property type="entry name" value="ADH_N"/>
    <property type="match status" value="1"/>
</dbReference>
<dbReference type="RefSeq" id="WP_345399333.1">
    <property type="nucleotide sequence ID" value="NZ_BAABHG010000010.1"/>
</dbReference>
<dbReference type="InterPro" id="IPR013154">
    <property type="entry name" value="ADH-like_N"/>
</dbReference>
<keyword evidence="4" id="KW-1185">Reference proteome</keyword>
<dbReference type="Pfam" id="PF00107">
    <property type="entry name" value="ADH_zinc_N"/>
    <property type="match status" value="1"/>
</dbReference>
<name>A0ABW5GVW0_9PSEU</name>
<dbReference type="EMBL" id="JBHUKU010000028">
    <property type="protein sequence ID" value="MFD2464971.1"/>
    <property type="molecule type" value="Genomic_DNA"/>
</dbReference>
<evidence type="ECO:0000313" key="3">
    <source>
        <dbReference type="EMBL" id="MFD2464971.1"/>
    </source>
</evidence>
<reference evidence="4" key="1">
    <citation type="journal article" date="2019" name="Int. J. Syst. Evol. Microbiol.">
        <title>The Global Catalogue of Microorganisms (GCM) 10K type strain sequencing project: providing services to taxonomists for standard genome sequencing and annotation.</title>
        <authorList>
            <consortium name="The Broad Institute Genomics Platform"/>
            <consortium name="The Broad Institute Genome Sequencing Center for Infectious Disease"/>
            <person name="Wu L."/>
            <person name="Ma J."/>
        </authorList>
    </citation>
    <scope>NUCLEOTIDE SEQUENCE [LARGE SCALE GENOMIC DNA]</scope>
    <source>
        <strain evidence="4">CGMCC 4.7643</strain>
    </source>
</reference>
<proteinExistence type="predicted"/>
<protein>
    <submittedName>
        <fullName evidence="3">NADPH:quinone reductase</fullName>
    </submittedName>
</protein>
<dbReference type="SMART" id="SM00829">
    <property type="entry name" value="PKS_ER"/>
    <property type="match status" value="1"/>
</dbReference>
<keyword evidence="1" id="KW-0521">NADP</keyword>
<dbReference type="Gene3D" id="3.40.50.720">
    <property type="entry name" value="NAD(P)-binding Rossmann-like Domain"/>
    <property type="match status" value="1"/>
</dbReference>
<dbReference type="Proteomes" id="UP001597419">
    <property type="component" value="Unassembled WGS sequence"/>
</dbReference>
<dbReference type="PANTHER" id="PTHR44154:SF1">
    <property type="entry name" value="QUINONE OXIDOREDUCTASE"/>
    <property type="match status" value="1"/>
</dbReference>
<dbReference type="CDD" id="cd08253">
    <property type="entry name" value="zeta_crystallin"/>
    <property type="match status" value="1"/>
</dbReference>
<organism evidence="3 4">
    <name type="scientific">Amycolatopsis samaneae</name>
    <dbReference type="NCBI Taxonomy" id="664691"/>
    <lineage>
        <taxon>Bacteria</taxon>
        <taxon>Bacillati</taxon>
        <taxon>Actinomycetota</taxon>
        <taxon>Actinomycetes</taxon>
        <taxon>Pseudonocardiales</taxon>
        <taxon>Pseudonocardiaceae</taxon>
        <taxon>Amycolatopsis</taxon>
    </lineage>
</organism>
<dbReference type="SUPFAM" id="SSF50129">
    <property type="entry name" value="GroES-like"/>
    <property type="match status" value="1"/>
</dbReference>
<dbReference type="InterPro" id="IPR011032">
    <property type="entry name" value="GroES-like_sf"/>
</dbReference>
<dbReference type="SUPFAM" id="SSF51735">
    <property type="entry name" value="NAD(P)-binding Rossmann-fold domains"/>
    <property type="match status" value="1"/>
</dbReference>
<dbReference type="InterPro" id="IPR036291">
    <property type="entry name" value="NAD(P)-bd_dom_sf"/>
</dbReference>
<dbReference type="InterPro" id="IPR013149">
    <property type="entry name" value="ADH-like_C"/>
</dbReference>
<dbReference type="InterPro" id="IPR051603">
    <property type="entry name" value="Zinc-ADH_QOR/CCCR"/>
</dbReference>
<dbReference type="InterPro" id="IPR020843">
    <property type="entry name" value="ER"/>
</dbReference>
<comment type="caution">
    <text evidence="3">The sequence shown here is derived from an EMBL/GenBank/DDBJ whole genome shotgun (WGS) entry which is preliminary data.</text>
</comment>
<evidence type="ECO:0000313" key="4">
    <source>
        <dbReference type="Proteomes" id="UP001597419"/>
    </source>
</evidence>
<evidence type="ECO:0000256" key="1">
    <source>
        <dbReference type="ARBA" id="ARBA00022857"/>
    </source>
</evidence>
<feature type="domain" description="Enoyl reductase (ER)" evidence="2">
    <location>
        <begin position="10"/>
        <end position="317"/>
    </location>
</feature>
<gene>
    <name evidence="3" type="ORF">ACFSYJ_40575</name>
</gene>
<sequence>MLAAFVERLGGPEEIRFGALPEPRPGASEVLVEVLATTVNHVDTFIRSGLVPAPVTFPFVLGRDLVGRVAEAGAGAPGIAPGDLVWCNSLGHGGRQGAAAERVVVPADRLYPLPPDTDPVDAVAVVHPAATAYLALVTHGRVRAGETVVVAGAAGNVGSALVELAVEAGAKVIATASGADLDYCLGLGAAEAYDYHDPRLPGCLRGAADLYVDTSGTNDLGAAVGTLAFRGRIVLLAGATSRPVLPAGELYTQDRSILGFAISNATAAELADAAVALNRRFASGGLRPRIVELGRLAELAEAHRRLERGELRGRRFVLLTDAAGKT</sequence>
<accession>A0ABW5GVW0</accession>
<dbReference type="PANTHER" id="PTHR44154">
    <property type="entry name" value="QUINONE OXIDOREDUCTASE"/>
    <property type="match status" value="1"/>
</dbReference>
<evidence type="ECO:0000259" key="2">
    <source>
        <dbReference type="SMART" id="SM00829"/>
    </source>
</evidence>